<feature type="domain" description="MTHFR SAM-binding regulatory" evidence="9">
    <location>
        <begin position="186"/>
        <end position="403"/>
    </location>
</feature>
<dbReference type="UniPathway" id="UPA00193"/>
<accession>A0A150GQD5</accession>
<dbReference type="Gene3D" id="3.20.20.220">
    <property type="match status" value="1"/>
</dbReference>
<dbReference type="CDD" id="cd00537">
    <property type="entry name" value="MTHFR"/>
    <property type="match status" value="1"/>
</dbReference>
<evidence type="ECO:0000313" key="11">
    <source>
        <dbReference type="Proteomes" id="UP000075714"/>
    </source>
</evidence>
<dbReference type="GO" id="GO:0071949">
    <property type="term" value="F:FAD binding"/>
    <property type="evidence" value="ECO:0007669"/>
    <property type="project" value="TreeGrafter"/>
</dbReference>
<dbReference type="AlphaFoldDB" id="A0A150GQD5"/>
<dbReference type="GO" id="GO:0004489">
    <property type="term" value="F:methylenetetrahydrofolate reductase [NAD(P)H] activity"/>
    <property type="evidence" value="ECO:0007669"/>
    <property type="project" value="InterPro"/>
</dbReference>
<keyword evidence="11" id="KW-1185">Reference proteome</keyword>
<dbReference type="OrthoDB" id="16284at2759"/>
<evidence type="ECO:0000256" key="3">
    <source>
        <dbReference type="ARBA" id="ARBA00006743"/>
    </source>
</evidence>
<dbReference type="PANTHER" id="PTHR45754:SF3">
    <property type="entry name" value="METHYLENETETRAHYDROFOLATE REDUCTASE (NADPH)"/>
    <property type="match status" value="1"/>
</dbReference>
<dbReference type="InterPro" id="IPR053806">
    <property type="entry name" value="MTHFR_C"/>
</dbReference>
<sequence length="520" mass="55757">MPVQELRTPVCRTRSKEYGDYFGICVAGYPEAHPDGIVEDPEQMDKNYWADIAYLKQKVEAGADFIITQLFYDVDIFVKFVADCRSVGITVPILPGIMPIMTYGGFKRMTGFCKTKVPAEISDALEAIKDNDEAVRNFGIDLGVTMCRRLMEAGTPGLHMYTLNLERSAVAILEKLGLVDTKGVPRSLPWSHVPQGTSRAVEAVRPVFWSARPKAYLRRTQGWPAYPAGRWGDVSPAFAELPDSPFMRRHSGSEKAREKARAAWGAALAGEEDVRAVFSKYAQGEISLFPWSEGEGGLSAEAAPVRDTLAALAAAGYLTINCQPAVNGAASTDAVHGWGAPGGYVYGKSYLEFFVSPAAWESLRSRFDAAPSVSYVASTSSGSPSGSLAAGDVVGLKWGAFPACSRTDSVSPGPAPARPAPPARRPHPAPTSRPRPPAPAPIPTPHGKEVIQPTVLCATSFGTWKDEAFALWSSEWAALYEGEEGAASRQVLEGIAGSWVLVAAVDNDYVTGDLAKVILG</sequence>
<feature type="compositionally biased region" description="Pro residues" evidence="8">
    <location>
        <begin position="413"/>
        <end position="444"/>
    </location>
</feature>
<dbReference type="InterPro" id="IPR003171">
    <property type="entry name" value="Mehydrof_redctse-like"/>
</dbReference>
<protein>
    <recommendedName>
        <fullName evidence="9">MTHFR SAM-binding regulatory domain-containing protein</fullName>
    </recommendedName>
</protein>
<proteinExistence type="inferred from homology"/>
<organism evidence="10 11">
    <name type="scientific">Gonium pectorale</name>
    <name type="common">Green alga</name>
    <dbReference type="NCBI Taxonomy" id="33097"/>
    <lineage>
        <taxon>Eukaryota</taxon>
        <taxon>Viridiplantae</taxon>
        <taxon>Chlorophyta</taxon>
        <taxon>core chlorophytes</taxon>
        <taxon>Chlorophyceae</taxon>
        <taxon>CS clade</taxon>
        <taxon>Chlamydomonadales</taxon>
        <taxon>Volvocaceae</taxon>
        <taxon>Gonium</taxon>
    </lineage>
</organism>
<evidence type="ECO:0000259" key="9">
    <source>
        <dbReference type="Pfam" id="PF21895"/>
    </source>
</evidence>
<dbReference type="InterPro" id="IPR029041">
    <property type="entry name" value="FAD-linked_oxidoreductase-like"/>
</dbReference>
<gene>
    <name evidence="10" type="ORF">GPECTOR_12g523</name>
</gene>
<comment type="similarity">
    <text evidence="3">Belongs to the methylenetetrahydrofolate reductase family.</text>
</comment>
<dbReference type="Pfam" id="PF21895">
    <property type="entry name" value="MTHFR_C"/>
    <property type="match status" value="2"/>
</dbReference>
<evidence type="ECO:0000256" key="1">
    <source>
        <dbReference type="ARBA" id="ARBA00001974"/>
    </source>
</evidence>
<dbReference type="PANTHER" id="PTHR45754">
    <property type="entry name" value="METHYLENETETRAHYDROFOLATE REDUCTASE"/>
    <property type="match status" value="1"/>
</dbReference>
<evidence type="ECO:0000256" key="8">
    <source>
        <dbReference type="SAM" id="MobiDB-lite"/>
    </source>
</evidence>
<evidence type="ECO:0000256" key="6">
    <source>
        <dbReference type="ARBA" id="ARBA00023002"/>
    </source>
</evidence>
<comment type="caution">
    <text evidence="10">The sequence shown here is derived from an EMBL/GenBank/DDBJ whole genome shotgun (WGS) entry which is preliminary data.</text>
</comment>
<keyword evidence="4" id="KW-0285">Flavoprotein</keyword>
<dbReference type="EMBL" id="LSYV01000013">
    <property type="protein sequence ID" value="KXZ51560.1"/>
    <property type="molecule type" value="Genomic_DNA"/>
</dbReference>
<reference evidence="11" key="1">
    <citation type="journal article" date="2016" name="Nat. Commun.">
        <title>The Gonium pectorale genome demonstrates co-option of cell cycle regulation during the evolution of multicellularity.</title>
        <authorList>
            <person name="Hanschen E.R."/>
            <person name="Marriage T.N."/>
            <person name="Ferris P.J."/>
            <person name="Hamaji T."/>
            <person name="Toyoda A."/>
            <person name="Fujiyama A."/>
            <person name="Neme R."/>
            <person name="Noguchi H."/>
            <person name="Minakuchi Y."/>
            <person name="Suzuki M."/>
            <person name="Kawai-Toyooka H."/>
            <person name="Smith D.R."/>
            <person name="Sparks H."/>
            <person name="Anderson J."/>
            <person name="Bakaric R."/>
            <person name="Luria V."/>
            <person name="Karger A."/>
            <person name="Kirschner M.W."/>
            <person name="Durand P.M."/>
            <person name="Michod R.E."/>
            <person name="Nozaki H."/>
            <person name="Olson B.J."/>
        </authorList>
    </citation>
    <scope>NUCLEOTIDE SEQUENCE [LARGE SCALE GENOMIC DNA]</scope>
    <source>
        <strain evidence="11">NIES-2863</strain>
    </source>
</reference>
<dbReference type="GO" id="GO:0005829">
    <property type="term" value="C:cytosol"/>
    <property type="evidence" value="ECO:0007669"/>
    <property type="project" value="TreeGrafter"/>
</dbReference>
<evidence type="ECO:0000256" key="5">
    <source>
        <dbReference type="ARBA" id="ARBA00022827"/>
    </source>
</evidence>
<comment type="pathway">
    <text evidence="2 7">One-carbon metabolism; tetrahydrofolate interconversion.</text>
</comment>
<evidence type="ECO:0000256" key="7">
    <source>
        <dbReference type="RuleBase" id="RU004254"/>
    </source>
</evidence>
<dbReference type="Proteomes" id="UP000075714">
    <property type="component" value="Unassembled WGS sequence"/>
</dbReference>
<dbReference type="Pfam" id="PF02219">
    <property type="entry name" value="MTHFR"/>
    <property type="match status" value="1"/>
</dbReference>
<evidence type="ECO:0000256" key="2">
    <source>
        <dbReference type="ARBA" id="ARBA00004777"/>
    </source>
</evidence>
<dbReference type="GO" id="GO:0035999">
    <property type="term" value="P:tetrahydrofolate interconversion"/>
    <property type="evidence" value="ECO:0007669"/>
    <property type="project" value="UniProtKB-UniPathway"/>
</dbReference>
<comment type="cofactor">
    <cofactor evidence="1">
        <name>FAD</name>
        <dbReference type="ChEBI" id="CHEBI:57692"/>
    </cofactor>
</comment>
<dbReference type="STRING" id="33097.A0A150GQD5"/>
<feature type="domain" description="MTHFR SAM-binding regulatory" evidence="9">
    <location>
        <begin position="447"/>
        <end position="511"/>
    </location>
</feature>
<feature type="region of interest" description="Disordered" evidence="8">
    <location>
        <begin position="406"/>
        <end position="449"/>
    </location>
</feature>
<evidence type="ECO:0000313" key="10">
    <source>
        <dbReference type="EMBL" id="KXZ51560.1"/>
    </source>
</evidence>
<keyword evidence="6" id="KW-0560">Oxidoreductase</keyword>
<evidence type="ECO:0000256" key="4">
    <source>
        <dbReference type="ARBA" id="ARBA00022630"/>
    </source>
</evidence>
<name>A0A150GQD5_GONPE</name>
<dbReference type="SUPFAM" id="SSF51730">
    <property type="entry name" value="FAD-linked oxidoreductase"/>
    <property type="match status" value="1"/>
</dbReference>
<dbReference type="GO" id="GO:0009086">
    <property type="term" value="P:methionine biosynthetic process"/>
    <property type="evidence" value="ECO:0007669"/>
    <property type="project" value="TreeGrafter"/>
</dbReference>
<keyword evidence="5" id="KW-0274">FAD</keyword>